<dbReference type="SUPFAM" id="SSF55331">
    <property type="entry name" value="Tautomerase/MIF"/>
    <property type="match status" value="1"/>
</dbReference>
<dbReference type="Gene3D" id="3.30.429.10">
    <property type="entry name" value="Macrophage Migration Inhibitory Factor"/>
    <property type="match status" value="1"/>
</dbReference>
<evidence type="ECO:0000313" key="2">
    <source>
        <dbReference type="EMBL" id="KAK7098066.1"/>
    </source>
</evidence>
<protein>
    <submittedName>
        <fullName evidence="2">Uncharacterized protein</fullName>
    </submittedName>
</protein>
<gene>
    <name evidence="2" type="ORF">V1264_004954</name>
</gene>
<evidence type="ECO:0000256" key="1">
    <source>
        <dbReference type="ARBA" id="ARBA00005851"/>
    </source>
</evidence>
<keyword evidence="3" id="KW-1185">Reference proteome</keyword>
<name>A0AAN9B2K7_9CAEN</name>
<accession>A0AAN9B2K7</accession>
<comment type="similarity">
    <text evidence="1">Belongs to the MIF family.</text>
</comment>
<dbReference type="InterPro" id="IPR014347">
    <property type="entry name" value="Tautomerase/MIF_sf"/>
</dbReference>
<dbReference type="InterPro" id="IPR001398">
    <property type="entry name" value="Macrophage_inhib_fac"/>
</dbReference>
<proteinExistence type="inferred from homology"/>
<evidence type="ECO:0000313" key="3">
    <source>
        <dbReference type="Proteomes" id="UP001374579"/>
    </source>
</evidence>
<sequence length="94" mass="10679">MKPYAVQRLVNYKCVACVQYVTADVATDCMMVRAGTSSATAIIQLYHNDDRCNDDTKHEYAERIAEYLAHDIRIPEDRVLVLFHDTRSCSGHAN</sequence>
<organism evidence="2 3">
    <name type="scientific">Littorina saxatilis</name>
    <dbReference type="NCBI Taxonomy" id="31220"/>
    <lineage>
        <taxon>Eukaryota</taxon>
        <taxon>Metazoa</taxon>
        <taxon>Spiralia</taxon>
        <taxon>Lophotrochozoa</taxon>
        <taxon>Mollusca</taxon>
        <taxon>Gastropoda</taxon>
        <taxon>Caenogastropoda</taxon>
        <taxon>Littorinimorpha</taxon>
        <taxon>Littorinoidea</taxon>
        <taxon>Littorinidae</taxon>
        <taxon>Littorina</taxon>
    </lineage>
</organism>
<dbReference type="Pfam" id="PF01187">
    <property type="entry name" value="MIF"/>
    <property type="match status" value="1"/>
</dbReference>
<dbReference type="AlphaFoldDB" id="A0AAN9B2K7"/>
<reference evidence="2 3" key="1">
    <citation type="submission" date="2024-02" db="EMBL/GenBank/DDBJ databases">
        <title>Chromosome-scale genome assembly of the rough periwinkle Littorina saxatilis.</title>
        <authorList>
            <person name="De Jode A."/>
            <person name="Faria R."/>
            <person name="Formenti G."/>
            <person name="Sims Y."/>
            <person name="Smith T.P."/>
            <person name="Tracey A."/>
            <person name="Wood J.M.D."/>
            <person name="Zagrodzka Z.B."/>
            <person name="Johannesson K."/>
            <person name="Butlin R.K."/>
            <person name="Leder E.H."/>
        </authorList>
    </citation>
    <scope>NUCLEOTIDE SEQUENCE [LARGE SCALE GENOMIC DNA]</scope>
    <source>
        <strain evidence="2">Snail1</strain>
        <tissue evidence="2">Muscle</tissue>
    </source>
</reference>
<dbReference type="EMBL" id="JBAMIC010000013">
    <property type="protein sequence ID" value="KAK7098066.1"/>
    <property type="molecule type" value="Genomic_DNA"/>
</dbReference>
<dbReference type="Proteomes" id="UP001374579">
    <property type="component" value="Unassembled WGS sequence"/>
</dbReference>
<comment type="caution">
    <text evidence="2">The sequence shown here is derived from an EMBL/GenBank/DDBJ whole genome shotgun (WGS) entry which is preliminary data.</text>
</comment>